<keyword evidence="8" id="KW-0561">Oxygen transport</keyword>
<sequence>MRKRFHKFPASSAASVLKVDKEFLRHSRKVIVELDEMVKVLNAPDVLKSRALKLARRHLDLDPPIGSQFFDPFYEKFHVFIETSLDLPPEHEEVQLWTSFLSFIIAVLKVEEAKHRTKPSDSDICCILL</sequence>
<evidence type="ECO:0000256" key="2">
    <source>
        <dbReference type="ARBA" id="ARBA00022448"/>
    </source>
</evidence>
<evidence type="ECO:0000256" key="4">
    <source>
        <dbReference type="ARBA" id="ARBA00022723"/>
    </source>
</evidence>
<dbReference type="Gene3D" id="1.10.490.10">
    <property type="entry name" value="Globins"/>
    <property type="match status" value="1"/>
</dbReference>
<protein>
    <recommendedName>
        <fullName evidence="1">Globin</fullName>
    </recommendedName>
    <alternativeName>
        <fullName evidence="7">Myoglobin</fullName>
    </alternativeName>
</protein>
<keyword evidence="6" id="KW-0514">Muscle protein</keyword>
<evidence type="ECO:0000256" key="3">
    <source>
        <dbReference type="ARBA" id="ARBA00022617"/>
    </source>
</evidence>
<keyword evidence="11" id="KW-1185">Reference proteome</keyword>
<evidence type="ECO:0000256" key="1">
    <source>
        <dbReference type="ARBA" id="ARBA00013895"/>
    </source>
</evidence>
<dbReference type="EMBL" id="CAXITT010000036">
    <property type="protein sequence ID" value="CAL1528706.1"/>
    <property type="molecule type" value="Genomic_DNA"/>
</dbReference>
<dbReference type="PROSITE" id="PS01033">
    <property type="entry name" value="GLOBIN"/>
    <property type="match status" value="1"/>
</dbReference>
<dbReference type="InterPro" id="IPR009050">
    <property type="entry name" value="Globin-like_sf"/>
</dbReference>
<organism evidence="10 11">
    <name type="scientific">Lymnaea stagnalis</name>
    <name type="common">Great pond snail</name>
    <name type="synonym">Helix stagnalis</name>
    <dbReference type="NCBI Taxonomy" id="6523"/>
    <lineage>
        <taxon>Eukaryota</taxon>
        <taxon>Metazoa</taxon>
        <taxon>Spiralia</taxon>
        <taxon>Lophotrochozoa</taxon>
        <taxon>Mollusca</taxon>
        <taxon>Gastropoda</taxon>
        <taxon>Heterobranchia</taxon>
        <taxon>Euthyneura</taxon>
        <taxon>Panpulmonata</taxon>
        <taxon>Hygrophila</taxon>
        <taxon>Lymnaeoidea</taxon>
        <taxon>Lymnaeidae</taxon>
        <taxon>Lymnaea</taxon>
    </lineage>
</organism>
<gene>
    <name evidence="10" type="ORF">GSLYS_00002876001</name>
</gene>
<dbReference type="GO" id="GO:0019825">
    <property type="term" value="F:oxygen binding"/>
    <property type="evidence" value="ECO:0007669"/>
    <property type="project" value="InterPro"/>
</dbReference>
<keyword evidence="2 8" id="KW-0813">Transport</keyword>
<dbReference type="Proteomes" id="UP001497497">
    <property type="component" value="Unassembled WGS sequence"/>
</dbReference>
<dbReference type="GO" id="GO:0046872">
    <property type="term" value="F:metal ion binding"/>
    <property type="evidence" value="ECO:0007669"/>
    <property type="project" value="UniProtKB-KW"/>
</dbReference>
<dbReference type="InterPro" id="IPR044399">
    <property type="entry name" value="Mb-like_M"/>
</dbReference>
<dbReference type="SUPFAM" id="SSF46458">
    <property type="entry name" value="Globin-like"/>
    <property type="match status" value="1"/>
</dbReference>
<name>A0AAV2H4U7_LYMST</name>
<dbReference type="Pfam" id="PF00042">
    <property type="entry name" value="Globin"/>
    <property type="match status" value="1"/>
</dbReference>
<accession>A0AAV2H4U7</accession>
<comment type="similarity">
    <text evidence="8">Belongs to the globin family.</text>
</comment>
<feature type="domain" description="Globin" evidence="9">
    <location>
        <begin position="1"/>
        <end position="113"/>
    </location>
</feature>
<keyword evidence="4" id="KW-0479">Metal-binding</keyword>
<comment type="caution">
    <text evidence="10">The sequence shown here is derived from an EMBL/GenBank/DDBJ whole genome shotgun (WGS) entry which is preliminary data.</text>
</comment>
<proteinExistence type="inferred from homology"/>
<dbReference type="InterPro" id="IPR000971">
    <property type="entry name" value="Globin"/>
</dbReference>
<dbReference type="GO" id="GO:0005344">
    <property type="term" value="F:oxygen carrier activity"/>
    <property type="evidence" value="ECO:0007669"/>
    <property type="project" value="UniProtKB-KW"/>
</dbReference>
<evidence type="ECO:0000259" key="9">
    <source>
        <dbReference type="PROSITE" id="PS01033"/>
    </source>
</evidence>
<keyword evidence="3 8" id="KW-0349">Heme</keyword>
<dbReference type="GO" id="GO:0020037">
    <property type="term" value="F:heme binding"/>
    <property type="evidence" value="ECO:0007669"/>
    <property type="project" value="InterPro"/>
</dbReference>
<keyword evidence="5" id="KW-0408">Iron</keyword>
<evidence type="ECO:0000313" key="10">
    <source>
        <dbReference type="EMBL" id="CAL1528706.1"/>
    </source>
</evidence>
<evidence type="ECO:0000256" key="5">
    <source>
        <dbReference type="ARBA" id="ARBA00023004"/>
    </source>
</evidence>
<evidence type="ECO:0000256" key="8">
    <source>
        <dbReference type="RuleBase" id="RU000356"/>
    </source>
</evidence>
<evidence type="ECO:0000313" key="11">
    <source>
        <dbReference type="Proteomes" id="UP001497497"/>
    </source>
</evidence>
<reference evidence="10 11" key="1">
    <citation type="submission" date="2024-04" db="EMBL/GenBank/DDBJ databases">
        <authorList>
            <consortium name="Genoscope - CEA"/>
            <person name="William W."/>
        </authorList>
    </citation>
    <scope>NUCLEOTIDE SEQUENCE [LARGE SCALE GENOMIC DNA]</scope>
</reference>
<dbReference type="AlphaFoldDB" id="A0AAV2H4U7"/>
<evidence type="ECO:0000256" key="7">
    <source>
        <dbReference type="ARBA" id="ARBA00030087"/>
    </source>
</evidence>
<dbReference type="CDD" id="cd01040">
    <property type="entry name" value="Mb-like"/>
    <property type="match status" value="1"/>
</dbReference>
<evidence type="ECO:0000256" key="6">
    <source>
        <dbReference type="ARBA" id="ARBA00023179"/>
    </source>
</evidence>
<dbReference type="InterPro" id="IPR012292">
    <property type="entry name" value="Globin/Proto"/>
</dbReference>